<organism evidence="2">
    <name type="scientific">Psilocybe cubensis</name>
    <name type="common">Psychedelic mushroom</name>
    <name type="synonym">Stropharia cubensis</name>
    <dbReference type="NCBI Taxonomy" id="181762"/>
    <lineage>
        <taxon>Eukaryota</taxon>
        <taxon>Fungi</taxon>
        <taxon>Dikarya</taxon>
        <taxon>Basidiomycota</taxon>
        <taxon>Agaricomycotina</taxon>
        <taxon>Agaricomycetes</taxon>
        <taxon>Agaricomycetidae</taxon>
        <taxon>Agaricales</taxon>
        <taxon>Agaricineae</taxon>
        <taxon>Strophariaceae</taxon>
        <taxon>Psilocybe</taxon>
    </lineage>
</organism>
<feature type="domain" description="Peptidase C14 caspase" evidence="1">
    <location>
        <begin position="6"/>
        <end position="200"/>
    </location>
</feature>
<gene>
    <name evidence="2" type="ORF">JR316_011762</name>
</gene>
<proteinExistence type="predicted"/>
<comment type="caution">
    <text evidence="2">The sequence shown here is derived from an EMBL/GenBank/DDBJ whole genome shotgun (WGS) entry which is preliminary data.</text>
</comment>
<dbReference type="Pfam" id="PF00656">
    <property type="entry name" value="Peptidase_C14"/>
    <property type="match status" value="1"/>
</dbReference>
<name>A0A8H8CFV0_PSICU</name>
<dbReference type="EMBL" id="JAFIQS010000015">
    <property type="protein sequence ID" value="KAG5163415.1"/>
    <property type="molecule type" value="Genomic_DNA"/>
</dbReference>
<reference evidence="2" key="1">
    <citation type="submission" date="2021-02" db="EMBL/GenBank/DDBJ databases">
        <title>Psilocybe cubensis genome.</title>
        <authorList>
            <person name="Mckernan K.J."/>
            <person name="Crawford S."/>
            <person name="Trippe A."/>
            <person name="Kane L.T."/>
            <person name="Mclaughlin S."/>
        </authorList>
    </citation>
    <scope>NUCLEOTIDE SEQUENCE [LARGE SCALE GENOMIC DNA]</scope>
    <source>
        <strain evidence="2">MGC-MH-2018</strain>
    </source>
</reference>
<evidence type="ECO:0000259" key="1">
    <source>
        <dbReference type="Pfam" id="PF00656"/>
    </source>
</evidence>
<sequence>MLTNEAATRIAIIDALKSLKADKRINPGDPILIVYAGHGTQIEAPSGWETGGEHLIQALVPFDCCSTTGLEIPCIPDRTIGALLESIAETKGNNITVVLDCCHAASGTRAGTGGLRIRSVALKPSPIHTQDLDLNIWDAGFTNQHPVPHFRYRGLRSHILLAACRSFERATETKGHGKFSRALLKLLRATPPDELRYSQILFKLDVITDQNPQLEGVEQERFLFGAPIQAPTPSIYPIFYDEQSCLHFTPVGTAQGVTQGSTFDLIPETNVRDLEAVTNGSFIVLRAMSFISTLTPQSNSQTITGPLTIRRSTEGQKYPIRLFISQDRYPATRSYLDGLLRDQTHGLRDCIIVDDPSEAHFQISINRGKAIFNLLDEAARKYGFRYRYPRIDAHHDNVSSFLKAAQKYYTELYQTSDDGSSFELIDDLEVSCFQLHEKASTLDDVSQLDMVTIGQDLCEYEKIDLVVKADSYYGFKIVNHGNRDLYPTLSYFDFRDLGTITSWYKAPSSGPYQLEAPLKKYGGSLTIGYGNGGALPVMFSLQEDQEIAVGFLKISVSTQPVHMFDPLYHLSNYQQNLQSFLSENIRHTWGSKLIPIIQRRRPKETPTDGFHFSYWPHTDPVTHVIGAHAMSRRTTSMPIRFVGAGRA</sequence>
<dbReference type="InterPro" id="IPR011600">
    <property type="entry name" value="Pept_C14_caspase"/>
</dbReference>
<accession>A0A8H8CFV0</accession>
<dbReference type="GO" id="GO:0006508">
    <property type="term" value="P:proteolysis"/>
    <property type="evidence" value="ECO:0007669"/>
    <property type="project" value="InterPro"/>
</dbReference>
<evidence type="ECO:0000313" key="2">
    <source>
        <dbReference type="EMBL" id="KAG5163415.1"/>
    </source>
</evidence>
<dbReference type="Gene3D" id="3.40.50.1460">
    <property type="match status" value="1"/>
</dbReference>
<dbReference type="GO" id="GO:0004197">
    <property type="term" value="F:cysteine-type endopeptidase activity"/>
    <property type="evidence" value="ECO:0007669"/>
    <property type="project" value="InterPro"/>
</dbReference>
<protein>
    <recommendedName>
        <fullName evidence="1">Peptidase C14 caspase domain-containing protein</fullName>
    </recommendedName>
</protein>
<dbReference type="AlphaFoldDB" id="A0A8H8CFV0"/>
<dbReference type="OrthoDB" id="3223806at2759"/>